<evidence type="ECO:0000313" key="2">
    <source>
        <dbReference type="Proteomes" id="UP001187192"/>
    </source>
</evidence>
<dbReference type="AlphaFoldDB" id="A0AA88CKT2"/>
<sequence>MQELWKEIQKSLEIGALIRDSERFVMAALSSKTHGNLCPRDAEAFALRLSLSMGFRCWSSDTLRNFCLFHSSLHKIRTANKAAYGLAKHALGITEDIIWLEDIPPPLVSVLISDSIIR</sequence>
<gene>
    <name evidence="1" type="ORF">TIFTF001_043064</name>
</gene>
<dbReference type="Proteomes" id="UP001187192">
    <property type="component" value="Unassembled WGS sequence"/>
</dbReference>
<evidence type="ECO:0000313" key="1">
    <source>
        <dbReference type="EMBL" id="GMN20336.1"/>
    </source>
</evidence>
<name>A0AA88CKT2_FICCA</name>
<keyword evidence="2" id="KW-1185">Reference proteome</keyword>
<evidence type="ECO:0008006" key="3">
    <source>
        <dbReference type="Google" id="ProtNLM"/>
    </source>
</evidence>
<reference evidence="1" key="1">
    <citation type="submission" date="2023-07" db="EMBL/GenBank/DDBJ databases">
        <title>draft genome sequence of fig (Ficus carica).</title>
        <authorList>
            <person name="Takahashi T."/>
            <person name="Nishimura K."/>
        </authorList>
    </citation>
    <scope>NUCLEOTIDE SEQUENCE</scope>
</reference>
<protein>
    <recommendedName>
        <fullName evidence="3">RNase H type-1 domain-containing protein</fullName>
    </recommendedName>
</protein>
<proteinExistence type="predicted"/>
<dbReference type="EMBL" id="BTGU01002613">
    <property type="protein sequence ID" value="GMN20336.1"/>
    <property type="molecule type" value="Genomic_DNA"/>
</dbReference>
<accession>A0AA88CKT2</accession>
<organism evidence="1 2">
    <name type="scientific">Ficus carica</name>
    <name type="common">Common fig</name>
    <dbReference type="NCBI Taxonomy" id="3494"/>
    <lineage>
        <taxon>Eukaryota</taxon>
        <taxon>Viridiplantae</taxon>
        <taxon>Streptophyta</taxon>
        <taxon>Embryophyta</taxon>
        <taxon>Tracheophyta</taxon>
        <taxon>Spermatophyta</taxon>
        <taxon>Magnoliopsida</taxon>
        <taxon>eudicotyledons</taxon>
        <taxon>Gunneridae</taxon>
        <taxon>Pentapetalae</taxon>
        <taxon>rosids</taxon>
        <taxon>fabids</taxon>
        <taxon>Rosales</taxon>
        <taxon>Moraceae</taxon>
        <taxon>Ficeae</taxon>
        <taxon>Ficus</taxon>
    </lineage>
</organism>
<comment type="caution">
    <text evidence="1">The sequence shown here is derived from an EMBL/GenBank/DDBJ whole genome shotgun (WGS) entry which is preliminary data.</text>
</comment>